<accession>A0A383UXY8</accession>
<dbReference type="Proteomes" id="UP000275772">
    <property type="component" value="Unassembled WGS sequence"/>
</dbReference>
<dbReference type="VEuPathDB" id="FungiDB:BLGHR1_15403"/>
<name>A0A383UXY8_BLUHO</name>
<protein>
    <submittedName>
        <fullName evidence="2">Uncharacterized protein</fullName>
    </submittedName>
</protein>
<organism evidence="2 3">
    <name type="scientific">Blumeria hordei</name>
    <name type="common">Barley powdery mildew</name>
    <name type="synonym">Blumeria graminis f. sp. hordei</name>
    <dbReference type="NCBI Taxonomy" id="2867405"/>
    <lineage>
        <taxon>Eukaryota</taxon>
        <taxon>Fungi</taxon>
        <taxon>Dikarya</taxon>
        <taxon>Ascomycota</taxon>
        <taxon>Pezizomycotina</taxon>
        <taxon>Leotiomycetes</taxon>
        <taxon>Erysiphales</taxon>
        <taxon>Erysiphaceae</taxon>
        <taxon>Blumeria</taxon>
    </lineage>
</organism>
<evidence type="ECO:0000313" key="2">
    <source>
        <dbReference type="EMBL" id="SZF04606.1"/>
    </source>
</evidence>
<gene>
    <name evidence="2" type="ORF">BLGHR1_15403</name>
</gene>
<feature type="compositionally biased region" description="Polar residues" evidence="1">
    <location>
        <begin position="131"/>
        <end position="151"/>
    </location>
</feature>
<evidence type="ECO:0000256" key="1">
    <source>
        <dbReference type="SAM" id="MobiDB-lite"/>
    </source>
</evidence>
<dbReference type="AlphaFoldDB" id="A0A383UXY8"/>
<dbReference type="EMBL" id="UNSH01000067">
    <property type="protein sequence ID" value="SZF04606.1"/>
    <property type="molecule type" value="Genomic_DNA"/>
</dbReference>
<evidence type="ECO:0000313" key="3">
    <source>
        <dbReference type="Proteomes" id="UP000275772"/>
    </source>
</evidence>
<sequence>MRCLYAFLLIPREGLENTKRLAIMSDDYIGRYYNVFKPEANENFPVVESSTGIKMTEGEITGPGTYPRAYCSINLSKKLLIQEVTKNLKSAYYNSHLGLGDADMAAERCLKVLGTLSREEKKDSPKIFASNDGSPEISHSNSNSRHQTSDNAKSRGRYWQRLTGTSSPQPEEPPKILLSKIRETKDCPDLGLISLAYQKKIKATGLGVHFAPEHPIAEYGVEFDTEVDINDIVFSGQMFTQIKYQDKFYALAWYMGHLHIFKRNNQNSPWWPETFIGLENRNSFTLVDFIRNRYRVLDPLKNTINEYNKNEINSECCFINCYKGDKEYRQENCRLIAEIRTLKLAKIPEIAEGIRN</sequence>
<reference evidence="2 3" key="1">
    <citation type="submission" date="2017-11" db="EMBL/GenBank/DDBJ databases">
        <authorList>
            <person name="Kracher B."/>
        </authorList>
    </citation>
    <scope>NUCLEOTIDE SEQUENCE [LARGE SCALE GENOMIC DNA]</scope>
    <source>
        <strain evidence="2 3">RACE1</strain>
    </source>
</reference>
<feature type="region of interest" description="Disordered" evidence="1">
    <location>
        <begin position="122"/>
        <end position="155"/>
    </location>
</feature>
<proteinExistence type="predicted"/>